<name>A0AA38GK33_TAXCH</name>
<gene>
    <name evidence="2" type="ORF">KI387_017767</name>
</gene>
<proteinExistence type="predicted"/>
<dbReference type="Proteomes" id="UP000824469">
    <property type="component" value="Unassembled WGS sequence"/>
</dbReference>
<evidence type="ECO:0000313" key="3">
    <source>
        <dbReference type="Proteomes" id="UP000824469"/>
    </source>
</evidence>
<keyword evidence="3" id="KW-1185">Reference proteome</keyword>
<keyword evidence="1" id="KW-0472">Membrane</keyword>
<reference evidence="2 3" key="1">
    <citation type="journal article" date="2021" name="Nat. Plants">
        <title>The Taxus genome provides insights into paclitaxel biosynthesis.</title>
        <authorList>
            <person name="Xiong X."/>
            <person name="Gou J."/>
            <person name="Liao Q."/>
            <person name="Li Y."/>
            <person name="Zhou Q."/>
            <person name="Bi G."/>
            <person name="Li C."/>
            <person name="Du R."/>
            <person name="Wang X."/>
            <person name="Sun T."/>
            <person name="Guo L."/>
            <person name="Liang H."/>
            <person name="Lu P."/>
            <person name="Wu Y."/>
            <person name="Zhang Z."/>
            <person name="Ro D.K."/>
            <person name="Shang Y."/>
            <person name="Huang S."/>
            <person name="Yan J."/>
        </authorList>
    </citation>
    <scope>NUCLEOTIDE SEQUENCE [LARGE SCALE GENOMIC DNA]</scope>
    <source>
        <strain evidence="2">Ta-2019</strain>
    </source>
</reference>
<evidence type="ECO:0000256" key="1">
    <source>
        <dbReference type="SAM" id="Phobius"/>
    </source>
</evidence>
<feature type="transmembrane region" description="Helical" evidence="1">
    <location>
        <begin position="6"/>
        <end position="25"/>
    </location>
</feature>
<accession>A0AA38GK33</accession>
<evidence type="ECO:0000313" key="2">
    <source>
        <dbReference type="EMBL" id="KAH9323128.1"/>
    </source>
</evidence>
<sequence>ERTSDLGVVLVVGSLLGSAALGGVMSRRFVFDLAWVPATESEVYVAQVSQGQTSTPLKVSSGGCPYGGPLCLLR</sequence>
<protein>
    <submittedName>
        <fullName evidence="2">Uncharacterized protein</fullName>
    </submittedName>
</protein>
<comment type="caution">
    <text evidence="2">The sequence shown here is derived from an EMBL/GenBank/DDBJ whole genome shotgun (WGS) entry which is preliminary data.</text>
</comment>
<keyword evidence="1" id="KW-1133">Transmembrane helix</keyword>
<dbReference type="EMBL" id="JAHRHJ020000003">
    <property type="protein sequence ID" value="KAH9323128.1"/>
    <property type="molecule type" value="Genomic_DNA"/>
</dbReference>
<organism evidence="2 3">
    <name type="scientific">Taxus chinensis</name>
    <name type="common">Chinese yew</name>
    <name type="synonym">Taxus wallichiana var. chinensis</name>
    <dbReference type="NCBI Taxonomy" id="29808"/>
    <lineage>
        <taxon>Eukaryota</taxon>
        <taxon>Viridiplantae</taxon>
        <taxon>Streptophyta</taxon>
        <taxon>Embryophyta</taxon>
        <taxon>Tracheophyta</taxon>
        <taxon>Spermatophyta</taxon>
        <taxon>Pinopsida</taxon>
        <taxon>Pinidae</taxon>
        <taxon>Conifers II</taxon>
        <taxon>Cupressales</taxon>
        <taxon>Taxaceae</taxon>
        <taxon>Taxus</taxon>
    </lineage>
</organism>
<feature type="non-terminal residue" evidence="2">
    <location>
        <position position="1"/>
    </location>
</feature>
<feature type="non-terminal residue" evidence="2">
    <location>
        <position position="74"/>
    </location>
</feature>
<dbReference type="AlphaFoldDB" id="A0AA38GK33"/>
<keyword evidence="1" id="KW-0812">Transmembrane</keyword>